<keyword evidence="3" id="KW-1185">Reference proteome</keyword>
<name>A0ABV5XQS1_9NOCA</name>
<sequence>MKIPRLLPILAAALAVTLSGCATVPTTAEQESAAPTAIIPELAPDQQVSIRWESYNLASAGIFGETTRNLVAEFERQHPNIDVDAVPPQGSANEIAQSVQRQVVAGNPPDLAQLTFADLRYTASDLGAGPLDKLVGRDEVNKLLNDGSHPYAPRAASLGDLDGTTYGIPYVFSTPMLFINADLFRQAGLDPSRPPKNWEEVATAAAAIATVPGASGGAYLSCLDAVMGGDWCLTGMVRSAGGRLLSEDGKSLGWTDPATVDAFRGIQKIVQAGPNALPDLSGADAQDAFMRGNLGMLLSSAALQNAILTASEGKWQATAAPMPGFGTTPSVPTNSGSALFILTDDPAKQRAAWELIKFLTSAEVQTTITSGIGYVPLRASLIDDPAYLEPFADAHPDFVRPNVAQLDRLEPWVSYPGPNYQQIRTLLSKATEEIVFRGADPETTLSAAQDSAQALMPDE</sequence>
<organism evidence="2 3">
    <name type="scientific">Rhodococcus baikonurensis</name>
    <dbReference type="NCBI Taxonomy" id="172041"/>
    <lineage>
        <taxon>Bacteria</taxon>
        <taxon>Bacillati</taxon>
        <taxon>Actinomycetota</taxon>
        <taxon>Actinomycetes</taxon>
        <taxon>Mycobacteriales</taxon>
        <taxon>Nocardiaceae</taxon>
        <taxon>Rhodococcus</taxon>
        <taxon>Rhodococcus erythropolis group</taxon>
    </lineage>
</organism>
<dbReference type="InterPro" id="IPR006059">
    <property type="entry name" value="SBP"/>
</dbReference>
<reference evidence="2 3" key="1">
    <citation type="submission" date="2024-09" db="EMBL/GenBank/DDBJ databases">
        <authorList>
            <person name="Sun Q."/>
            <person name="Mori K."/>
        </authorList>
    </citation>
    <scope>NUCLEOTIDE SEQUENCE [LARGE SCALE GENOMIC DNA]</scope>
    <source>
        <strain evidence="2 3">JCM 11411</strain>
    </source>
</reference>
<evidence type="ECO:0000256" key="1">
    <source>
        <dbReference type="SAM" id="SignalP"/>
    </source>
</evidence>
<proteinExistence type="predicted"/>
<gene>
    <name evidence="2" type="ORF">ACFFQ6_34525</name>
</gene>
<dbReference type="PANTHER" id="PTHR43649:SF12">
    <property type="entry name" value="DIACETYLCHITOBIOSE BINDING PROTEIN DASA"/>
    <property type="match status" value="1"/>
</dbReference>
<dbReference type="CDD" id="cd14748">
    <property type="entry name" value="PBP2_UgpB"/>
    <property type="match status" value="1"/>
</dbReference>
<dbReference type="EMBL" id="JBHMAS010000097">
    <property type="protein sequence ID" value="MFB9784820.1"/>
    <property type="molecule type" value="Genomic_DNA"/>
</dbReference>
<dbReference type="PROSITE" id="PS51257">
    <property type="entry name" value="PROKAR_LIPOPROTEIN"/>
    <property type="match status" value="1"/>
</dbReference>
<feature type="signal peptide" evidence="1">
    <location>
        <begin position="1"/>
        <end position="22"/>
    </location>
</feature>
<evidence type="ECO:0000313" key="2">
    <source>
        <dbReference type="EMBL" id="MFB9784820.1"/>
    </source>
</evidence>
<keyword evidence="1" id="KW-0732">Signal</keyword>
<dbReference type="Pfam" id="PF13416">
    <property type="entry name" value="SBP_bac_8"/>
    <property type="match status" value="1"/>
</dbReference>
<dbReference type="Gene3D" id="3.40.190.10">
    <property type="entry name" value="Periplasmic binding protein-like II"/>
    <property type="match status" value="1"/>
</dbReference>
<dbReference type="SUPFAM" id="SSF53850">
    <property type="entry name" value="Periplasmic binding protein-like II"/>
    <property type="match status" value="1"/>
</dbReference>
<dbReference type="Proteomes" id="UP001589587">
    <property type="component" value="Unassembled WGS sequence"/>
</dbReference>
<evidence type="ECO:0000313" key="3">
    <source>
        <dbReference type="Proteomes" id="UP001589587"/>
    </source>
</evidence>
<comment type="caution">
    <text evidence="2">The sequence shown here is derived from an EMBL/GenBank/DDBJ whole genome shotgun (WGS) entry which is preliminary data.</text>
</comment>
<dbReference type="PANTHER" id="PTHR43649">
    <property type="entry name" value="ARABINOSE-BINDING PROTEIN-RELATED"/>
    <property type="match status" value="1"/>
</dbReference>
<dbReference type="InterPro" id="IPR050490">
    <property type="entry name" value="Bact_solute-bd_prot1"/>
</dbReference>
<dbReference type="RefSeq" id="WP_378377058.1">
    <property type="nucleotide sequence ID" value="NZ_JBHMAS010000097.1"/>
</dbReference>
<feature type="chain" id="PRO_5045572527" evidence="1">
    <location>
        <begin position="23"/>
        <end position="459"/>
    </location>
</feature>
<protein>
    <submittedName>
        <fullName evidence="2">ABC transporter substrate-binding protein</fullName>
    </submittedName>
</protein>
<accession>A0ABV5XQS1</accession>